<keyword evidence="3 5" id="KW-0967">Endosome</keyword>
<dbReference type="Pfam" id="PF03997">
    <property type="entry name" value="VPS28"/>
    <property type="match status" value="1"/>
</dbReference>
<dbReference type="SUPFAM" id="SSF140427">
    <property type="entry name" value="VPS28 C-terminal domain-like"/>
    <property type="match status" value="1"/>
</dbReference>
<dbReference type="GO" id="GO:0044877">
    <property type="term" value="F:protein-containing complex binding"/>
    <property type="evidence" value="ECO:0007669"/>
    <property type="project" value="TreeGrafter"/>
</dbReference>
<dbReference type="InterPro" id="IPR037202">
    <property type="entry name" value="ESCRT_assembly_dom"/>
</dbReference>
<comment type="function">
    <text evidence="5">Component of the ESCRT-I complex (endosomal sorting complex required for transport I), a regulator of vesicular trafficking process.</text>
</comment>
<dbReference type="Proteomes" id="UP000289152">
    <property type="component" value="Unassembled WGS sequence"/>
</dbReference>
<evidence type="ECO:0000256" key="6">
    <source>
        <dbReference type="PROSITE-ProRule" id="PRU00642"/>
    </source>
</evidence>
<name>A0A4V1M4J8_TREME</name>
<dbReference type="FunFam" id="1.20.1440.200:FF:000004">
    <property type="entry name" value="Vacuolar protein sorting-associated protein 28"/>
    <property type="match status" value="1"/>
</dbReference>
<evidence type="ECO:0000313" key="11">
    <source>
        <dbReference type="Proteomes" id="UP000289152"/>
    </source>
</evidence>
<dbReference type="GO" id="GO:0000813">
    <property type="term" value="C:ESCRT I complex"/>
    <property type="evidence" value="ECO:0007669"/>
    <property type="project" value="UniProtKB-UniRule"/>
</dbReference>
<dbReference type="PANTHER" id="PTHR12937:SF0">
    <property type="entry name" value="VACUOLAR PROTEIN SORTING-ASSOCIATED PROTEIN 28 HOMOLOG"/>
    <property type="match status" value="1"/>
</dbReference>
<dbReference type="PROSITE" id="PS51310">
    <property type="entry name" value="VPS28_C"/>
    <property type="match status" value="1"/>
</dbReference>
<evidence type="ECO:0000313" key="10">
    <source>
        <dbReference type="EMBL" id="RXK40617.1"/>
    </source>
</evidence>
<dbReference type="STRING" id="5217.A0A4V1M4J8"/>
<evidence type="ECO:0000256" key="3">
    <source>
        <dbReference type="ARBA" id="ARBA00022753"/>
    </source>
</evidence>
<keyword evidence="7" id="KW-0812">Transmembrane</keyword>
<evidence type="ECO:0000259" key="9">
    <source>
        <dbReference type="PROSITE" id="PS51313"/>
    </source>
</evidence>
<dbReference type="InterPro" id="IPR037206">
    <property type="entry name" value="VPS28_C_sf"/>
</dbReference>
<dbReference type="InterPro" id="IPR017898">
    <property type="entry name" value="VPS28_N"/>
</dbReference>
<evidence type="ECO:0000256" key="2">
    <source>
        <dbReference type="ARBA" id="ARBA00022448"/>
    </source>
</evidence>
<keyword evidence="11" id="KW-1185">Reference proteome</keyword>
<comment type="similarity">
    <text evidence="5 6">Belongs to the VPS28 family.</text>
</comment>
<dbReference type="InterPro" id="IPR038358">
    <property type="entry name" value="VPS28_N_sf"/>
</dbReference>
<dbReference type="InParanoid" id="A0A4V1M4J8"/>
<evidence type="ECO:0000256" key="5">
    <source>
        <dbReference type="PIRNR" id="PIRNR017535"/>
    </source>
</evidence>
<dbReference type="Gene3D" id="1.20.1440.200">
    <property type="match status" value="1"/>
</dbReference>
<feature type="transmembrane region" description="Helical" evidence="7">
    <location>
        <begin position="192"/>
        <end position="215"/>
    </location>
</feature>
<dbReference type="VEuPathDB" id="FungiDB:TREMEDRAFT_68381"/>
<protein>
    <recommendedName>
        <fullName evidence="5">Vacuolar protein sorting-associated protein 28</fullName>
    </recommendedName>
    <alternativeName>
        <fullName evidence="5">ESCRT-I complex subunit VPS28</fullName>
    </alternativeName>
</protein>
<keyword evidence="7" id="KW-0472">Membrane</keyword>
<feature type="domain" description="VPS28 N-terminal" evidence="9">
    <location>
        <begin position="20"/>
        <end position="126"/>
    </location>
</feature>
<comment type="caution">
    <text evidence="10">The sequence shown here is derived from an EMBL/GenBank/DDBJ whole genome shotgun (WGS) entry which is preliminary data.</text>
</comment>
<sequence>MPCNWCTISHLKCFTRTSPDRFDAMNLDQEVRLYTTNTEREKVENLATLFSIIVSLEYLERAYVRDSVSGKEYAPACIKLLAQYKSLIKLVGDDIGDIENFMKRYHMDHPAALHRLTVGVPATVEHSTEASEGGAEMGKWVAETTQSFITFMDALKLNLRAKDQLHPFLTELMSGYSRFKGSQEWEGRAKILHWYVVFFSFVFMFLDPHVSLFLFM</sequence>
<proteinExistence type="inferred from homology"/>
<organism evidence="10 11">
    <name type="scientific">Tremella mesenterica</name>
    <name type="common">Jelly fungus</name>
    <dbReference type="NCBI Taxonomy" id="5217"/>
    <lineage>
        <taxon>Eukaryota</taxon>
        <taxon>Fungi</taxon>
        <taxon>Dikarya</taxon>
        <taxon>Basidiomycota</taxon>
        <taxon>Agaricomycotina</taxon>
        <taxon>Tremellomycetes</taxon>
        <taxon>Tremellales</taxon>
        <taxon>Tremellaceae</taxon>
        <taxon>Tremella</taxon>
    </lineage>
</organism>
<dbReference type="PIRSF" id="PIRSF017535">
    <property type="entry name" value="VPS28"/>
    <property type="match status" value="1"/>
</dbReference>
<dbReference type="EMBL" id="SDIL01000016">
    <property type="protein sequence ID" value="RXK40617.1"/>
    <property type="molecule type" value="Genomic_DNA"/>
</dbReference>
<feature type="domain" description="VPS28 C-terminal" evidence="8">
    <location>
        <begin position="136"/>
        <end position="216"/>
    </location>
</feature>
<keyword evidence="2 5" id="KW-0813">Transport</keyword>
<dbReference type="PANTHER" id="PTHR12937">
    <property type="entry name" value="VACUOLAR PROTEIN SORTING 28, ISOFORM 2 VPS28"/>
    <property type="match status" value="1"/>
</dbReference>
<reference evidence="10 11" key="1">
    <citation type="submission" date="2016-06" db="EMBL/GenBank/DDBJ databases">
        <title>Evolution of pathogenesis and genome organization in the Tremellales.</title>
        <authorList>
            <person name="Cuomo C."/>
            <person name="Litvintseva A."/>
            <person name="Heitman J."/>
            <person name="Chen Y."/>
            <person name="Sun S."/>
            <person name="Springer D."/>
            <person name="Dromer F."/>
            <person name="Young S."/>
            <person name="Zeng Q."/>
            <person name="Chapman S."/>
            <person name="Gujja S."/>
            <person name="Saif S."/>
            <person name="Birren B."/>
        </authorList>
    </citation>
    <scope>NUCLEOTIDE SEQUENCE [LARGE SCALE GENOMIC DNA]</scope>
    <source>
        <strain evidence="10 11">ATCC 28783</strain>
    </source>
</reference>
<dbReference type="InterPro" id="IPR017899">
    <property type="entry name" value="VPS28_C"/>
</dbReference>
<evidence type="ECO:0000256" key="1">
    <source>
        <dbReference type="ARBA" id="ARBA00004177"/>
    </source>
</evidence>
<dbReference type="FunCoup" id="A0A4V1M4J8">
    <property type="interactions" value="289"/>
</dbReference>
<evidence type="ECO:0000256" key="4">
    <source>
        <dbReference type="ARBA" id="ARBA00022927"/>
    </source>
</evidence>
<evidence type="ECO:0000256" key="7">
    <source>
        <dbReference type="SAM" id="Phobius"/>
    </source>
</evidence>
<dbReference type="InterPro" id="IPR007143">
    <property type="entry name" value="Vps28"/>
</dbReference>
<evidence type="ECO:0000259" key="8">
    <source>
        <dbReference type="PROSITE" id="PS51310"/>
    </source>
</evidence>
<dbReference type="SUPFAM" id="SSF140111">
    <property type="entry name" value="Endosomal sorting complex assembly domain"/>
    <property type="match status" value="1"/>
</dbReference>
<dbReference type="Gene3D" id="1.20.120.1130">
    <property type="match status" value="1"/>
</dbReference>
<accession>A0A4V1M4J8</accession>
<gene>
    <name evidence="10" type="ORF">M231_02072</name>
</gene>
<dbReference type="GO" id="GO:0043328">
    <property type="term" value="P:protein transport to vacuole involved in ubiquitin-dependent protein catabolic process via the multivesicular body sorting pathway"/>
    <property type="evidence" value="ECO:0007669"/>
    <property type="project" value="TreeGrafter"/>
</dbReference>
<keyword evidence="4 5" id="KW-0653">Protein transport</keyword>
<keyword evidence="7" id="KW-1133">Transmembrane helix</keyword>
<dbReference type="PROSITE" id="PS51313">
    <property type="entry name" value="VPS28_N"/>
    <property type="match status" value="1"/>
</dbReference>
<dbReference type="AlphaFoldDB" id="A0A4V1M4J8"/>
<dbReference type="OrthoDB" id="2671at2759"/>
<comment type="subcellular location">
    <subcellularLocation>
        <location evidence="1">Endosome</location>
    </subcellularLocation>
</comment>